<dbReference type="SFLD" id="SFLDG01386">
    <property type="entry name" value="main_SPASM_domain-containing"/>
    <property type="match status" value="1"/>
</dbReference>
<feature type="binding site" evidence="12">
    <location>
        <position position="33"/>
    </location>
    <ligand>
        <name>S-adenosyl-L-methionine</name>
        <dbReference type="ChEBI" id="CHEBI:59789"/>
    </ligand>
</feature>
<name>A0A1N7P3K9_9BACL</name>
<dbReference type="Pfam" id="PF06463">
    <property type="entry name" value="Mob_synth_C"/>
    <property type="match status" value="1"/>
</dbReference>
<comment type="function">
    <text evidence="12">Catalyzes the cyclization of GTP to (8S)-3',8-cyclo-7,8-dihydroguanosine 5'-triphosphate.</text>
</comment>
<evidence type="ECO:0000256" key="4">
    <source>
        <dbReference type="ARBA" id="ARBA00022723"/>
    </source>
</evidence>
<dbReference type="InterPro" id="IPR010505">
    <property type="entry name" value="MoaA_twitch"/>
</dbReference>
<dbReference type="InterPro" id="IPR007197">
    <property type="entry name" value="rSAM"/>
</dbReference>
<dbReference type="EC" id="4.1.99.22" evidence="1 12"/>
<feature type="binding site" evidence="12">
    <location>
        <position position="78"/>
    </location>
    <ligand>
        <name>S-adenosyl-L-methionine</name>
        <dbReference type="ChEBI" id="CHEBI:59789"/>
    </ligand>
</feature>
<evidence type="ECO:0000313" key="15">
    <source>
        <dbReference type="Proteomes" id="UP000186795"/>
    </source>
</evidence>
<keyword evidence="10 12" id="KW-0456">Lyase</keyword>
<dbReference type="CDD" id="cd01335">
    <property type="entry name" value="Radical_SAM"/>
    <property type="match status" value="1"/>
</dbReference>
<dbReference type="PROSITE" id="PS01305">
    <property type="entry name" value="MOAA_NIFB_PQQE"/>
    <property type="match status" value="1"/>
</dbReference>
<evidence type="ECO:0000259" key="13">
    <source>
        <dbReference type="PROSITE" id="PS51918"/>
    </source>
</evidence>
<dbReference type="SFLD" id="SFLDG01383">
    <property type="entry name" value="cyclic_pyranopterin_phosphate"/>
    <property type="match status" value="1"/>
</dbReference>
<feature type="binding site" evidence="12">
    <location>
        <position position="34"/>
    </location>
    <ligand>
        <name>[4Fe-4S] cluster</name>
        <dbReference type="ChEBI" id="CHEBI:49883"/>
        <label>1</label>
        <note>4Fe-4S-S-AdoMet</note>
    </ligand>
</feature>
<proteinExistence type="inferred from homology"/>
<dbReference type="GO" id="GO:1904047">
    <property type="term" value="F:S-adenosyl-L-methionine binding"/>
    <property type="evidence" value="ECO:0007669"/>
    <property type="project" value="UniProtKB-UniRule"/>
</dbReference>
<evidence type="ECO:0000256" key="10">
    <source>
        <dbReference type="ARBA" id="ARBA00023239"/>
    </source>
</evidence>
<feature type="binding site" evidence="12">
    <location>
        <begin position="269"/>
        <end position="271"/>
    </location>
    <ligand>
        <name>GTP</name>
        <dbReference type="ChEBI" id="CHEBI:37565"/>
    </ligand>
</feature>
<dbReference type="CDD" id="cd21117">
    <property type="entry name" value="Twitch_MoaA"/>
    <property type="match status" value="1"/>
</dbReference>
<dbReference type="AlphaFoldDB" id="A0A1N7P3K9"/>
<feature type="binding site" evidence="12">
    <location>
        <position position="200"/>
    </location>
    <ligand>
        <name>S-adenosyl-L-methionine</name>
        <dbReference type="ChEBI" id="CHEBI:59789"/>
    </ligand>
</feature>
<dbReference type="EMBL" id="FTOD01000011">
    <property type="protein sequence ID" value="SIT05183.1"/>
    <property type="molecule type" value="Genomic_DNA"/>
</dbReference>
<dbReference type="SMART" id="SM00729">
    <property type="entry name" value="Elp3"/>
    <property type="match status" value="1"/>
</dbReference>
<evidence type="ECO:0000256" key="8">
    <source>
        <dbReference type="ARBA" id="ARBA00023134"/>
    </source>
</evidence>
<dbReference type="InterPro" id="IPR000385">
    <property type="entry name" value="MoaA_NifB_PqqE_Fe-S-bd_CS"/>
</dbReference>
<dbReference type="InterPro" id="IPR058240">
    <property type="entry name" value="rSAM_sf"/>
</dbReference>
<feature type="binding site" evidence="12">
    <location>
        <position position="105"/>
    </location>
    <ligand>
        <name>GTP</name>
        <dbReference type="ChEBI" id="CHEBI:37565"/>
    </ligand>
</feature>
<dbReference type="PANTHER" id="PTHR22960:SF0">
    <property type="entry name" value="MOLYBDENUM COFACTOR BIOSYNTHESIS PROTEIN 1"/>
    <property type="match status" value="1"/>
</dbReference>
<feature type="binding site" evidence="12">
    <location>
        <position position="20"/>
    </location>
    <ligand>
        <name>GTP</name>
        <dbReference type="ChEBI" id="CHEBI:37565"/>
    </ligand>
</feature>
<dbReference type="InterPro" id="IPR040064">
    <property type="entry name" value="MoaA-like"/>
</dbReference>
<organism evidence="14 15">
    <name type="scientific">Kroppenstedtia eburnea</name>
    <dbReference type="NCBI Taxonomy" id="714067"/>
    <lineage>
        <taxon>Bacteria</taxon>
        <taxon>Bacillati</taxon>
        <taxon>Bacillota</taxon>
        <taxon>Bacilli</taxon>
        <taxon>Bacillales</taxon>
        <taxon>Thermoactinomycetaceae</taxon>
        <taxon>Kroppenstedtia</taxon>
    </lineage>
</organism>
<feature type="binding site" evidence="12">
    <location>
        <position position="74"/>
    </location>
    <ligand>
        <name>GTP</name>
        <dbReference type="ChEBI" id="CHEBI:37565"/>
    </ligand>
</feature>
<dbReference type="Gene3D" id="3.20.20.70">
    <property type="entry name" value="Aldolase class I"/>
    <property type="match status" value="1"/>
</dbReference>
<comment type="similarity">
    <text evidence="12">Belongs to the radical SAM superfamily. MoaA family.</text>
</comment>
<accession>A0A1N7P3K9</accession>
<evidence type="ECO:0000313" key="14">
    <source>
        <dbReference type="EMBL" id="SIT05183.1"/>
    </source>
</evidence>
<evidence type="ECO:0000256" key="2">
    <source>
        <dbReference type="ARBA" id="ARBA00022485"/>
    </source>
</evidence>
<dbReference type="SUPFAM" id="SSF102114">
    <property type="entry name" value="Radical SAM enzymes"/>
    <property type="match status" value="1"/>
</dbReference>
<comment type="subunit">
    <text evidence="12">Monomer and homodimer.</text>
</comment>
<dbReference type="NCBIfam" id="TIGR02666">
    <property type="entry name" value="moaA"/>
    <property type="match status" value="1"/>
</dbReference>
<evidence type="ECO:0000256" key="7">
    <source>
        <dbReference type="ARBA" id="ARBA00023014"/>
    </source>
</evidence>
<dbReference type="InterPro" id="IPR050105">
    <property type="entry name" value="MoCo_biosynth_MoaA/MoaC"/>
</dbReference>
<dbReference type="GO" id="GO:0061799">
    <property type="term" value="F:cyclic pyranopterin monophosphate synthase activity"/>
    <property type="evidence" value="ECO:0007669"/>
    <property type="project" value="TreeGrafter"/>
</dbReference>
<feature type="domain" description="Radical SAM core" evidence="13">
    <location>
        <begin position="11"/>
        <end position="230"/>
    </location>
</feature>
<dbReference type="HAMAP" id="MF_01225_B">
    <property type="entry name" value="MoaA_B"/>
    <property type="match status" value="1"/>
</dbReference>
<keyword evidence="8 12" id="KW-0342">GTP-binding</keyword>
<dbReference type="Pfam" id="PF04055">
    <property type="entry name" value="Radical_SAM"/>
    <property type="match status" value="1"/>
</dbReference>
<keyword evidence="6 12" id="KW-0408">Iron</keyword>
<keyword evidence="7 12" id="KW-0411">Iron-sulfur</keyword>
<dbReference type="InterPro" id="IPR013483">
    <property type="entry name" value="MoaA"/>
</dbReference>
<dbReference type="GO" id="GO:0051539">
    <property type="term" value="F:4 iron, 4 sulfur cluster binding"/>
    <property type="evidence" value="ECO:0007669"/>
    <property type="project" value="UniProtKB-UniRule"/>
</dbReference>
<protein>
    <recommendedName>
        <fullName evidence="1 12">GTP 3',8-cyclase</fullName>
        <ecNumber evidence="1 12">4.1.99.22</ecNumber>
    </recommendedName>
    <alternativeName>
        <fullName evidence="12">Molybdenum cofactor biosynthesis protein A</fullName>
    </alternativeName>
</protein>
<comment type="pathway">
    <text evidence="12">Cofactor biosynthesis; molybdopterin biosynthesis.</text>
</comment>
<keyword evidence="5 12" id="KW-0547">Nucleotide-binding</keyword>
<evidence type="ECO:0000256" key="12">
    <source>
        <dbReference type="HAMAP-Rule" id="MF_01225"/>
    </source>
</evidence>
<dbReference type="GO" id="GO:0005525">
    <property type="term" value="F:GTP binding"/>
    <property type="evidence" value="ECO:0007669"/>
    <property type="project" value="UniProtKB-UniRule"/>
</dbReference>
<feature type="binding site" evidence="12">
    <location>
        <position position="264"/>
    </location>
    <ligand>
        <name>[4Fe-4S] cluster</name>
        <dbReference type="ChEBI" id="CHEBI:49883"/>
        <label>2</label>
        <note>4Fe-4S-substrate</note>
    </ligand>
</feature>
<dbReference type="SFLD" id="SFLDG01067">
    <property type="entry name" value="SPASM/twitch_domain_containing"/>
    <property type="match status" value="1"/>
</dbReference>
<evidence type="ECO:0000256" key="1">
    <source>
        <dbReference type="ARBA" id="ARBA00012167"/>
    </source>
</evidence>
<evidence type="ECO:0000256" key="9">
    <source>
        <dbReference type="ARBA" id="ARBA00023150"/>
    </source>
</evidence>
<keyword evidence="9 12" id="KW-0501">Molybdenum cofactor biosynthesis</keyword>
<evidence type="ECO:0000256" key="11">
    <source>
        <dbReference type="ARBA" id="ARBA00048697"/>
    </source>
</evidence>
<feature type="binding site" evidence="12">
    <location>
        <position position="281"/>
    </location>
    <ligand>
        <name>[4Fe-4S] cluster</name>
        <dbReference type="ChEBI" id="CHEBI:49883"/>
        <label>2</label>
        <note>4Fe-4S-substrate</note>
    </ligand>
</feature>
<comment type="cofactor">
    <cofactor evidence="12">
        <name>[4Fe-4S] cluster</name>
        <dbReference type="ChEBI" id="CHEBI:49883"/>
    </cofactor>
    <text evidence="12">Binds 2 [4Fe-4S] clusters. Binds 1 [4Fe-4S] cluster coordinated with 3 cysteines and an exchangeable S-adenosyl-L-methionine and 1 [4Fe-4S] cluster coordinated with 3 cysteines and the GTP-derived substrate.</text>
</comment>
<evidence type="ECO:0000256" key="6">
    <source>
        <dbReference type="ARBA" id="ARBA00023004"/>
    </source>
</evidence>
<dbReference type="GO" id="GO:0061798">
    <property type="term" value="F:GTP 3',8'-cyclase activity"/>
    <property type="evidence" value="ECO:0007669"/>
    <property type="project" value="UniProtKB-UniRule"/>
</dbReference>
<feature type="binding site" evidence="12">
    <location>
        <position position="267"/>
    </location>
    <ligand>
        <name>[4Fe-4S] cluster</name>
        <dbReference type="ChEBI" id="CHEBI:49883"/>
        <label>2</label>
        <note>4Fe-4S-substrate</note>
    </ligand>
</feature>
<feature type="binding site" evidence="12">
    <location>
        <position position="166"/>
    </location>
    <ligand>
        <name>GTP</name>
        <dbReference type="ChEBI" id="CHEBI:37565"/>
    </ligand>
</feature>
<feature type="binding site" evidence="12">
    <location>
        <position position="129"/>
    </location>
    <ligand>
        <name>S-adenosyl-L-methionine</name>
        <dbReference type="ChEBI" id="CHEBI:59789"/>
    </ligand>
</feature>
<keyword evidence="15" id="KW-1185">Reference proteome</keyword>
<dbReference type="PROSITE" id="PS51918">
    <property type="entry name" value="RADICAL_SAM"/>
    <property type="match status" value="1"/>
</dbReference>
<dbReference type="GO" id="GO:0006777">
    <property type="term" value="P:Mo-molybdopterin cofactor biosynthetic process"/>
    <property type="evidence" value="ECO:0007669"/>
    <property type="project" value="UniProtKB-UniRule"/>
</dbReference>
<dbReference type="Proteomes" id="UP000186795">
    <property type="component" value="Unassembled WGS sequence"/>
</dbReference>
<gene>
    <name evidence="12" type="primary">moaA</name>
    <name evidence="14" type="ORF">SAMN05421790_11146</name>
</gene>
<evidence type="ECO:0000256" key="3">
    <source>
        <dbReference type="ARBA" id="ARBA00022691"/>
    </source>
</evidence>
<comment type="catalytic activity">
    <reaction evidence="11 12">
        <text>GTP + AH2 + S-adenosyl-L-methionine = (8S)-3',8-cyclo-7,8-dihydroguanosine 5'-triphosphate + 5'-deoxyadenosine + L-methionine + A + H(+)</text>
        <dbReference type="Rhea" id="RHEA:49576"/>
        <dbReference type="ChEBI" id="CHEBI:13193"/>
        <dbReference type="ChEBI" id="CHEBI:15378"/>
        <dbReference type="ChEBI" id="CHEBI:17319"/>
        <dbReference type="ChEBI" id="CHEBI:17499"/>
        <dbReference type="ChEBI" id="CHEBI:37565"/>
        <dbReference type="ChEBI" id="CHEBI:57844"/>
        <dbReference type="ChEBI" id="CHEBI:59789"/>
        <dbReference type="ChEBI" id="CHEBI:131766"/>
        <dbReference type="EC" id="4.1.99.22"/>
    </reaction>
</comment>
<dbReference type="SFLD" id="SFLDS00029">
    <property type="entry name" value="Radical_SAM"/>
    <property type="match status" value="1"/>
</dbReference>
<keyword evidence="4 12" id="KW-0479">Metal-binding</keyword>
<reference evidence="15" key="1">
    <citation type="submission" date="2017-01" db="EMBL/GenBank/DDBJ databases">
        <authorList>
            <person name="Varghese N."/>
            <person name="Submissions S."/>
        </authorList>
    </citation>
    <scope>NUCLEOTIDE SEQUENCE [LARGE SCALE GENOMIC DNA]</scope>
    <source>
        <strain evidence="15">DSM 45196</strain>
    </source>
</reference>
<dbReference type="InterPro" id="IPR013785">
    <property type="entry name" value="Aldolase_TIM"/>
</dbReference>
<keyword evidence="3 12" id="KW-0949">S-adenosyl-L-methionine</keyword>
<feature type="binding site" evidence="12">
    <location>
        <position position="31"/>
    </location>
    <ligand>
        <name>[4Fe-4S] cluster</name>
        <dbReference type="ChEBI" id="CHEBI:49883"/>
        <label>1</label>
        <note>4Fe-4S-S-AdoMet</note>
    </ligand>
</feature>
<feature type="binding site" evidence="12">
    <location>
        <position position="27"/>
    </location>
    <ligand>
        <name>[4Fe-4S] cluster</name>
        <dbReference type="ChEBI" id="CHEBI:49883"/>
        <label>1</label>
        <note>4Fe-4S-S-AdoMet</note>
    </ligand>
</feature>
<dbReference type="InterPro" id="IPR006638">
    <property type="entry name" value="Elp3/MiaA/NifB-like_rSAM"/>
</dbReference>
<sequence length="342" mass="38626">MNNENVTWSDALGRPLRDLRISVTDRCNFRCRYCMPAEVFGPDYPFLPREELLTFEEILRLVRLFVAGGVEKVRITGGEPLLRRDLPRLVEMVKGVEGIRDVALTTNASLLAGQARALKEAGLDRVNISLDALDPQVFARMNGHRSDVRRVLAGIEAAEAAGLQVKVNMVVQKGVNEDQILPMARYFREKGPILRFIEFMDVGNSNGWDLKQVVSKGEILETIHQEMPLEKIKPNYYGEVADRYRYQGSEREIGVIASVTDTFCSSCTRARLSADGRLFTCLFATEGTDLRGPLRGGAGDEELLNRMKAVWSRRRDRYSDERHTLTEDLPRKQKVEMSFIGG</sequence>
<dbReference type="PANTHER" id="PTHR22960">
    <property type="entry name" value="MOLYBDOPTERIN COFACTOR SYNTHESIS PROTEIN A"/>
    <property type="match status" value="1"/>
</dbReference>
<dbReference type="UniPathway" id="UPA00344"/>
<dbReference type="GO" id="GO:0046872">
    <property type="term" value="F:metal ion binding"/>
    <property type="evidence" value="ECO:0007669"/>
    <property type="project" value="UniProtKB-KW"/>
</dbReference>
<keyword evidence="2 12" id="KW-0004">4Fe-4S</keyword>
<evidence type="ECO:0000256" key="5">
    <source>
        <dbReference type="ARBA" id="ARBA00022741"/>
    </source>
</evidence>